<reference evidence="2" key="1">
    <citation type="submission" date="2014-05" db="EMBL/GenBank/DDBJ databases">
        <authorList>
            <person name="Chronopoulou M."/>
        </authorList>
    </citation>
    <scope>NUCLEOTIDE SEQUENCE</scope>
    <source>
        <tissue evidence="2">Whole organism</tissue>
    </source>
</reference>
<dbReference type="Gene3D" id="1.10.238.210">
    <property type="match status" value="1"/>
</dbReference>
<dbReference type="Pfam" id="PF17959">
    <property type="entry name" value="EF-hand_14"/>
    <property type="match status" value="1"/>
</dbReference>
<dbReference type="EMBL" id="HACA01024601">
    <property type="protein sequence ID" value="CDW41962.1"/>
    <property type="molecule type" value="Transcribed_RNA"/>
</dbReference>
<gene>
    <name evidence="2" type="primary">Dmoj\GI19918</name>
</gene>
<evidence type="ECO:0000259" key="1">
    <source>
        <dbReference type="Pfam" id="PF17959"/>
    </source>
</evidence>
<organism evidence="2">
    <name type="scientific">Lepeophtheirus salmonis</name>
    <name type="common">Salmon louse</name>
    <name type="synonym">Caligus salmonis</name>
    <dbReference type="NCBI Taxonomy" id="72036"/>
    <lineage>
        <taxon>Eukaryota</taxon>
        <taxon>Metazoa</taxon>
        <taxon>Ecdysozoa</taxon>
        <taxon>Arthropoda</taxon>
        <taxon>Crustacea</taxon>
        <taxon>Multicrustacea</taxon>
        <taxon>Hexanauplia</taxon>
        <taxon>Copepoda</taxon>
        <taxon>Siphonostomatoida</taxon>
        <taxon>Caligidae</taxon>
        <taxon>Lepeophtheirus</taxon>
    </lineage>
</organism>
<proteinExistence type="predicted"/>
<dbReference type="InterPro" id="IPR041541">
    <property type="entry name" value="Glutaminase_EF-hand"/>
</dbReference>
<name>A0A0K2UVN2_LEPSM</name>
<accession>A0A0K2UVN2</accession>
<dbReference type="OrthoDB" id="9995210at2759"/>
<protein>
    <recommendedName>
        <fullName evidence="1">Glutaminase EF-hand domain-containing protein</fullName>
    </recommendedName>
</protein>
<feature type="domain" description="Glutaminase EF-hand" evidence="1">
    <location>
        <begin position="27"/>
        <end position="99"/>
    </location>
</feature>
<sequence>MDEWVSLTENESLIPEEVINYQESIMLFDMHKIEINNGTEEIVNVGKFLAALEETGLRRNDPRLQSLMKELDHIKRSNEECGTSIEGLQLDKETFIRWCNWAMVNKIIVDGCIT</sequence>
<dbReference type="AlphaFoldDB" id="A0A0K2UVN2"/>
<evidence type="ECO:0000313" key="2">
    <source>
        <dbReference type="EMBL" id="CDW41962.1"/>
    </source>
</evidence>